<organism evidence="2 3">
    <name type="scientific">Nezara viridula</name>
    <name type="common">Southern green stink bug</name>
    <name type="synonym">Cimex viridulus</name>
    <dbReference type="NCBI Taxonomy" id="85310"/>
    <lineage>
        <taxon>Eukaryota</taxon>
        <taxon>Metazoa</taxon>
        <taxon>Ecdysozoa</taxon>
        <taxon>Arthropoda</taxon>
        <taxon>Hexapoda</taxon>
        <taxon>Insecta</taxon>
        <taxon>Pterygota</taxon>
        <taxon>Neoptera</taxon>
        <taxon>Paraneoptera</taxon>
        <taxon>Hemiptera</taxon>
        <taxon>Heteroptera</taxon>
        <taxon>Panheteroptera</taxon>
        <taxon>Pentatomomorpha</taxon>
        <taxon>Pentatomoidea</taxon>
        <taxon>Pentatomidae</taxon>
        <taxon>Pentatominae</taxon>
        <taxon>Nezara</taxon>
    </lineage>
</organism>
<evidence type="ECO:0000313" key="2">
    <source>
        <dbReference type="EMBL" id="CAH1402449.1"/>
    </source>
</evidence>
<protein>
    <recommendedName>
        <fullName evidence="4">Neuropeptide</fullName>
    </recommendedName>
</protein>
<evidence type="ECO:0000256" key="1">
    <source>
        <dbReference type="SAM" id="SignalP"/>
    </source>
</evidence>
<evidence type="ECO:0000313" key="3">
    <source>
        <dbReference type="Proteomes" id="UP001152798"/>
    </source>
</evidence>
<sequence length="108" mass="10907">MSWIRHTLLIKAVGPVGCPLLVAYLAEERPVVVEPGGEAAAMDVVAVLADAVDPVGPDEAAEAADGVPQIPVGIGEPAIQARAALSHPLPASTAHLAALEGVTQTSFL</sequence>
<keyword evidence="3" id="KW-1185">Reference proteome</keyword>
<accession>A0A9P0HHY0</accession>
<evidence type="ECO:0008006" key="4">
    <source>
        <dbReference type="Google" id="ProtNLM"/>
    </source>
</evidence>
<gene>
    <name evidence="2" type="ORF">NEZAVI_LOCUS11269</name>
</gene>
<dbReference type="AlphaFoldDB" id="A0A9P0HHY0"/>
<name>A0A9P0HHY0_NEZVI</name>
<feature type="chain" id="PRO_5040105396" description="Neuropeptide" evidence="1">
    <location>
        <begin position="19"/>
        <end position="108"/>
    </location>
</feature>
<dbReference type="Proteomes" id="UP001152798">
    <property type="component" value="Chromosome 5"/>
</dbReference>
<dbReference type="EMBL" id="OV725081">
    <property type="protein sequence ID" value="CAH1402449.1"/>
    <property type="molecule type" value="Genomic_DNA"/>
</dbReference>
<keyword evidence="1" id="KW-0732">Signal</keyword>
<proteinExistence type="predicted"/>
<reference evidence="2" key="1">
    <citation type="submission" date="2022-01" db="EMBL/GenBank/DDBJ databases">
        <authorList>
            <person name="King R."/>
        </authorList>
    </citation>
    <scope>NUCLEOTIDE SEQUENCE</scope>
</reference>
<feature type="signal peptide" evidence="1">
    <location>
        <begin position="1"/>
        <end position="18"/>
    </location>
</feature>